<dbReference type="PROSITE" id="PS50104">
    <property type="entry name" value="TIR"/>
    <property type="match status" value="1"/>
</dbReference>
<dbReference type="InterPro" id="IPR035897">
    <property type="entry name" value="Toll_tir_struct_dom_sf"/>
</dbReference>
<keyword evidence="9" id="KW-0675">Receptor</keyword>
<evidence type="ECO:0000313" key="14">
    <source>
        <dbReference type="EMBL" id="KAH8381502.1"/>
    </source>
</evidence>
<keyword evidence="8 11" id="KW-0472">Membrane</keyword>
<dbReference type="PANTHER" id="PTHR24366:SF168">
    <property type="entry name" value="GH22922P-RELATED"/>
    <property type="match status" value="1"/>
</dbReference>
<evidence type="ECO:0000256" key="7">
    <source>
        <dbReference type="ARBA" id="ARBA00022989"/>
    </source>
</evidence>
<feature type="transmembrane region" description="Helical" evidence="11">
    <location>
        <begin position="812"/>
        <end position="835"/>
    </location>
</feature>
<dbReference type="SMART" id="SM00082">
    <property type="entry name" value="LRRCT"/>
    <property type="match status" value="2"/>
</dbReference>
<dbReference type="PRINTS" id="PR01537">
    <property type="entry name" value="INTRLKN1R1F"/>
</dbReference>
<sequence length="1106" mass="125974">ARRMSLAALPTLLLVLLQLISWQPSGAEFGRDECTDLNISSCECAVLVSEYDISCPGQSFSPKFKITIRPGLKVMIECNITNPLEFKQMPQLNIGSIPMVQIKRCPLPFHTPIAGLLDNLGIINTNTMFFESNDLGMNVTSTHLERLQNLSRLRFVARRLSYVPEDLLRHLRNLSWLDMRSANLVELPAKLLANMEYLEFLELGSNNLKQLPHGIFRDLHKLQHLNLWSNQLHNLSKHDFEGAQSVMDIDLHNNGIVELRPDVFALLTNMTEINLNSNNFRSLPAGLFQHNLKLRQIKLQYNRVPLSELPSRLFADLPELRALYLRCELQTIPSDLIQHSSKLESLSLMDNLLSTLPAHLLDDQVNLVVLDLQRNRLRHLPDGIFDYLGQLQTLNLAENQLTEISSNLFSKLANLTMLQLSHNHLKTIHRDAFAGTPMLLQLHLANNRIDLQDYMAARYGGEGNVGSPFNRLQSLTTLNLRNNSLMLIFSDWKYTMRDLRELDLSYNNITLLDYTDLAFLTKSELHINLTHNQIHTVHFYNGTFSQAIDSGMELVHGIKPVHVDLNDNPLDCDCTLLRFLQFARGEFKPEYAKNLIVTTDRLRCQEPAALASRAMTAVDPRELLCNFDLTDEPKDRRCPAKCECFVRTFDSALIINCSNSDLTKIPKLPRLPPNLSLYELHVENNTLLKLPVYNAIGYANVTSLYLAGNNLTQLEEHHLPRHLQYLDLRRNQLELLNATVLSYLNSSMDRLQMRLAANPWVCECKASDLLLYMQSKQERVLDGYDVYCSDAEMPTRLMDLRKYDLCPQPRSLLIALIVVISLTGFLIGISAAVYYKYQQEIKIWLYAHNLCLWLVTEADVDKDKKFDAFISYSHKDREFIENHLVPRLENGNQKYKLCVHGRDWLVGGLITDNIFQSVADSRRTIIVLSPNFIESVWAKMEFQAAHKAALNDCVSRVIVIIYSDIGDHKQLPKDLQSYLTMNTYIKWDDPWFWDRLMYAMPHRGPSRNSTNGTLIKSLLKRSPDDKLELIKPSPVTPTLTTPPGETTKNPLVAKLNGSTPHTAIMIGNGNGNLSNLYVPNGKSHHHGNGHVNGAFIINTNAKQSDV</sequence>
<feature type="domain" description="TIR" evidence="13">
    <location>
        <begin position="864"/>
        <end position="1000"/>
    </location>
</feature>
<dbReference type="InterPro" id="IPR000483">
    <property type="entry name" value="Cys-rich_flank_reg_C"/>
</dbReference>
<evidence type="ECO:0000259" key="13">
    <source>
        <dbReference type="PROSITE" id="PS50104"/>
    </source>
</evidence>
<dbReference type="AlphaFoldDB" id="A0AAD4PNJ5"/>
<keyword evidence="3" id="KW-0433">Leucine-rich repeat</keyword>
<dbReference type="SMART" id="SM00013">
    <property type="entry name" value="LRRNT"/>
    <property type="match status" value="1"/>
</dbReference>
<dbReference type="InterPro" id="IPR001611">
    <property type="entry name" value="Leu-rich_rpt"/>
</dbReference>
<comment type="similarity">
    <text evidence="2">Belongs to the Toll-like receptor family.</text>
</comment>
<evidence type="ECO:0000313" key="15">
    <source>
        <dbReference type="Proteomes" id="UP001200034"/>
    </source>
</evidence>
<dbReference type="Gene3D" id="3.80.10.10">
    <property type="entry name" value="Ribonuclease Inhibitor"/>
    <property type="match status" value="3"/>
</dbReference>
<protein>
    <recommendedName>
        <fullName evidence="13">TIR domain-containing protein</fullName>
    </recommendedName>
</protein>
<feature type="signal peptide" evidence="12">
    <location>
        <begin position="1"/>
        <end position="27"/>
    </location>
</feature>
<proteinExistence type="inferred from homology"/>
<gene>
    <name evidence="14" type="ORF">KR093_006866</name>
</gene>
<feature type="region of interest" description="Disordered" evidence="10">
    <location>
        <begin position="1029"/>
        <end position="1048"/>
    </location>
</feature>
<dbReference type="GO" id="GO:0007165">
    <property type="term" value="P:signal transduction"/>
    <property type="evidence" value="ECO:0007669"/>
    <property type="project" value="InterPro"/>
</dbReference>
<evidence type="ECO:0000256" key="6">
    <source>
        <dbReference type="ARBA" id="ARBA00022737"/>
    </source>
</evidence>
<feature type="compositionally biased region" description="Low complexity" evidence="10">
    <location>
        <begin position="1032"/>
        <end position="1047"/>
    </location>
</feature>
<dbReference type="FunFam" id="3.80.10.10:FF:000727">
    <property type="entry name" value="Toll-like protein"/>
    <property type="match status" value="1"/>
</dbReference>
<dbReference type="GO" id="GO:0016020">
    <property type="term" value="C:membrane"/>
    <property type="evidence" value="ECO:0007669"/>
    <property type="project" value="UniProtKB-SubCell"/>
</dbReference>
<feature type="non-terminal residue" evidence="14">
    <location>
        <position position="1106"/>
    </location>
</feature>
<dbReference type="Proteomes" id="UP001200034">
    <property type="component" value="Unassembled WGS sequence"/>
</dbReference>
<accession>A0AAD4PNJ5</accession>
<feature type="chain" id="PRO_5042242189" description="TIR domain-containing protein" evidence="12">
    <location>
        <begin position="28"/>
        <end position="1106"/>
    </location>
</feature>
<name>A0AAD4PNJ5_9MUSC</name>
<dbReference type="GO" id="GO:0071944">
    <property type="term" value="C:cell periphery"/>
    <property type="evidence" value="ECO:0007669"/>
    <property type="project" value="UniProtKB-ARBA"/>
</dbReference>
<keyword evidence="6" id="KW-0677">Repeat</keyword>
<dbReference type="Pfam" id="PF13855">
    <property type="entry name" value="LRR_8"/>
    <property type="match status" value="4"/>
</dbReference>
<comment type="caution">
    <text evidence="14">The sequence shown here is derived from an EMBL/GenBank/DDBJ whole genome shotgun (WGS) entry which is preliminary data.</text>
</comment>
<dbReference type="SUPFAM" id="SSF52200">
    <property type="entry name" value="Toll/Interleukin receptor TIR domain"/>
    <property type="match status" value="1"/>
</dbReference>
<keyword evidence="7 11" id="KW-1133">Transmembrane helix</keyword>
<dbReference type="PROSITE" id="PS51450">
    <property type="entry name" value="LRR"/>
    <property type="match status" value="3"/>
</dbReference>
<dbReference type="SMART" id="SM00255">
    <property type="entry name" value="TIR"/>
    <property type="match status" value="1"/>
</dbReference>
<evidence type="ECO:0000256" key="12">
    <source>
        <dbReference type="SAM" id="SignalP"/>
    </source>
</evidence>
<dbReference type="FunFam" id="3.80.10.10:FF:001164">
    <property type="entry name" value="GH01279p"/>
    <property type="match status" value="1"/>
</dbReference>
<dbReference type="InterPro" id="IPR000372">
    <property type="entry name" value="LRRNT"/>
</dbReference>
<dbReference type="FunFam" id="3.40.50.10140:FF:000020">
    <property type="entry name" value="Blast:Protein toll"/>
    <property type="match status" value="1"/>
</dbReference>
<evidence type="ECO:0000256" key="10">
    <source>
        <dbReference type="SAM" id="MobiDB-lite"/>
    </source>
</evidence>
<evidence type="ECO:0000256" key="9">
    <source>
        <dbReference type="ARBA" id="ARBA00023170"/>
    </source>
</evidence>
<keyword evidence="15" id="KW-1185">Reference proteome</keyword>
<organism evidence="14 15">
    <name type="scientific">Drosophila rubida</name>
    <dbReference type="NCBI Taxonomy" id="30044"/>
    <lineage>
        <taxon>Eukaryota</taxon>
        <taxon>Metazoa</taxon>
        <taxon>Ecdysozoa</taxon>
        <taxon>Arthropoda</taxon>
        <taxon>Hexapoda</taxon>
        <taxon>Insecta</taxon>
        <taxon>Pterygota</taxon>
        <taxon>Neoptera</taxon>
        <taxon>Endopterygota</taxon>
        <taxon>Diptera</taxon>
        <taxon>Brachycera</taxon>
        <taxon>Muscomorpha</taxon>
        <taxon>Ephydroidea</taxon>
        <taxon>Drosophilidae</taxon>
        <taxon>Drosophila</taxon>
    </lineage>
</organism>
<dbReference type="SMART" id="SM00364">
    <property type="entry name" value="LRR_BAC"/>
    <property type="match status" value="8"/>
</dbReference>
<dbReference type="Pfam" id="PF01582">
    <property type="entry name" value="TIR"/>
    <property type="match status" value="1"/>
</dbReference>
<dbReference type="SMART" id="SM00369">
    <property type="entry name" value="LRR_TYP"/>
    <property type="match status" value="14"/>
</dbReference>
<dbReference type="InterPro" id="IPR000157">
    <property type="entry name" value="TIR_dom"/>
</dbReference>
<dbReference type="SUPFAM" id="SSF52058">
    <property type="entry name" value="L domain-like"/>
    <property type="match status" value="3"/>
</dbReference>
<keyword evidence="5 12" id="KW-0732">Signal</keyword>
<reference evidence="14" key="1">
    <citation type="journal article" date="2021" name="Mol. Ecol. Resour.">
        <title>Phylogenomic analyses of the genus Drosophila reveals genomic signals of climate adaptation.</title>
        <authorList>
            <person name="Li F."/>
            <person name="Rane R.V."/>
            <person name="Luria V."/>
            <person name="Xiong Z."/>
            <person name="Chen J."/>
            <person name="Li Z."/>
            <person name="Catullo R.A."/>
            <person name="Griffin P.C."/>
            <person name="Schiffer M."/>
            <person name="Pearce S."/>
            <person name="Lee S.F."/>
            <person name="McElroy K."/>
            <person name="Stocker A."/>
            <person name="Shirriffs J."/>
            <person name="Cockerell F."/>
            <person name="Coppin C."/>
            <person name="Sgro C.M."/>
            <person name="Karger A."/>
            <person name="Cain J.W."/>
            <person name="Weber J.A."/>
            <person name="Santpere G."/>
            <person name="Kirschner M.W."/>
            <person name="Hoffmann A.A."/>
            <person name="Oakeshott J.G."/>
            <person name="Zhang G."/>
        </authorList>
    </citation>
    <scope>NUCLEOTIDE SEQUENCE</scope>
    <source>
        <strain evidence="14">BGI-SZ-2011g</strain>
    </source>
</reference>
<dbReference type="InterPro" id="IPR003591">
    <property type="entry name" value="Leu-rich_rpt_typical-subtyp"/>
</dbReference>
<evidence type="ECO:0000256" key="11">
    <source>
        <dbReference type="SAM" id="Phobius"/>
    </source>
</evidence>
<dbReference type="PANTHER" id="PTHR24366">
    <property type="entry name" value="IG(IMMUNOGLOBULIN) AND LRR(LEUCINE RICH REPEAT) DOMAINS"/>
    <property type="match status" value="1"/>
</dbReference>
<keyword evidence="4 11" id="KW-0812">Transmembrane</keyword>
<dbReference type="EMBL" id="JAJJHW010000824">
    <property type="protein sequence ID" value="KAH8381502.1"/>
    <property type="molecule type" value="Genomic_DNA"/>
</dbReference>
<comment type="subcellular location">
    <subcellularLocation>
        <location evidence="1">Membrane</location>
        <topology evidence="1">Single-pass type I membrane protein</topology>
    </subcellularLocation>
</comment>
<dbReference type="InterPro" id="IPR032675">
    <property type="entry name" value="LRR_dom_sf"/>
</dbReference>
<evidence type="ECO:0000256" key="8">
    <source>
        <dbReference type="ARBA" id="ARBA00023136"/>
    </source>
</evidence>
<evidence type="ECO:0000256" key="1">
    <source>
        <dbReference type="ARBA" id="ARBA00004479"/>
    </source>
</evidence>
<evidence type="ECO:0000256" key="4">
    <source>
        <dbReference type="ARBA" id="ARBA00022692"/>
    </source>
</evidence>
<evidence type="ECO:0000256" key="5">
    <source>
        <dbReference type="ARBA" id="ARBA00022729"/>
    </source>
</evidence>
<evidence type="ECO:0000256" key="3">
    <source>
        <dbReference type="ARBA" id="ARBA00022614"/>
    </source>
</evidence>
<dbReference type="Gene3D" id="3.40.50.10140">
    <property type="entry name" value="Toll/interleukin-1 receptor homology (TIR) domain"/>
    <property type="match status" value="1"/>
</dbReference>
<evidence type="ECO:0000256" key="2">
    <source>
        <dbReference type="ARBA" id="ARBA00009634"/>
    </source>
</evidence>